<comment type="function">
    <text evidence="23">Catalyzes the 2 serial methylation steps for the conversion of the 7-monomethylguanosine (m(7)G) caps of snRNAs and snoRNAs to a 2,2,7-trimethylguanosine (m(2,2,7)G) cap structure. The enzyme is specific for guanine, and N7 methylation must precede N2 methylation. Hypermethylation of the m7G cap of U snRNAs leads to their concentration in nuclear foci, their colocalization with coilin and the formation of canonical Cajal bodies (CBs). Plays a role in transcriptional regulation.</text>
</comment>
<keyword evidence="9" id="KW-0808">Transferase</keyword>
<evidence type="ECO:0000256" key="25">
    <source>
        <dbReference type="ARBA" id="ARBA00079339"/>
    </source>
</evidence>
<evidence type="ECO:0000256" key="19">
    <source>
        <dbReference type="ARBA" id="ARBA00048740"/>
    </source>
</evidence>
<reference evidence="30 31" key="1">
    <citation type="journal article" date="2019" name="Sci. Rep.">
        <title>Comparative genomics of chytrid fungi reveal insights into the obligate biotrophic and pathogenic lifestyle of Synchytrium endobioticum.</title>
        <authorList>
            <person name="van de Vossenberg B.T.L.H."/>
            <person name="Warris S."/>
            <person name="Nguyen H.D.T."/>
            <person name="van Gent-Pelzer M.P.E."/>
            <person name="Joly D.L."/>
            <person name="van de Geest H.C."/>
            <person name="Bonants P.J.M."/>
            <person name="Smith D.S."/>
            <person name="Levesque C.A."/>
            <person name="van der Lee T.A.J."/>
        </authorList>
    </citation>
    <scope>NUCLEOTIDE SEQUENCE [LARGE SCALE GENOMIC DNA]</scope>
    <source>
        <strain evidence="30 31">CBS 675.73</strain>
    </source>
</reference>
<comment type="caution">
    <text evidence="30">The sequence shown here is derived from an EMBL/GenBank/DDBJ whole genome shotgun (WGS) entry which is preliminary data.</text>
</comment>
<evidence type="ECO:0000256" key="2">
    <source>
        <dbReference type="ARBA" id="ARBA00004408"/>
    </source>
</evidence>
<evidence type="ECO:0000259" key="29">
    <source>
        <dbReference type="PROSITE" id="PS50850"/>
    </source>
</evidence>
<proteinExistence type="inferred from homology"/>
<comment type="catalytic activity">
    <reaction evidence="19">
        <text>a 5'-end (N(7)-methyl 5'-triphosphoguanosine)-ribonucleoside in snoRNA + S-adenosyl-L-methionine = a 5'-end (N(2),N(7)-dimethyl 5'-triphosphoguanosine)-ribonucleoside in snoRNA + S-adenosyl-L-homocysteine + H(+)</text>
        <dbReference type="Rhea" id="RHEA:78475"/>
        <dbReference type="Rhea" id="RHEA-COMP:19086"/>
        <dbReference type="Rhea" id="RHEA-COMP:19088"/>
        <dbReference type="ChEBI" id="CHEBI:15378"/>
        <dbReference type="ChEBI" id="CHEBI:57856"/>
        <dbReference type="ChEBI" id="CHEBI:59789"/>
        <dbReference type="ChEBI" id="CHEBI:156461"/>
        <dbReference type="ChEBI" id="CHEBI:172880"/>
    </reaction>
    <physiologicalReaction direction="left-to-right" evidence="19">
        <dbReference type="Rhea" id="RHEA:78476"/>
    </physiologicalReaction>
</comment>
<dbReference type="GO" id="GO:0071164">
    <property type="term" value="F:RNA cap trimethylguanosine synthase activity"/>
    <property type="evidence" value="ECO:0007669"/>
    <property type="project" value="TreeGrafter"/>
</dbReference>
<dbReference type="InterPro" id="IPR011701">
    <property type="entry name" value="MFS"/>
</dbReference>
<keyword evidence="15" id="KW-0804">Transcription</keyword>
<feature type="transmembrane region" description="Helical" evidence="28">
    <location>
        <begin position="615"/>
        <end position="633"/>
    </location>
</feature>
<keyword evidence="31" id="KW-1185">Reference proteome</keyword>
<dbReference type="OrthoDB" id="194443at2759"/>
<dbReference type="GO" id="GO:0005737">
    <property type="term" value="C:cytoplasm"/>
    <property type="evidence" value="ECO:0007669"/>
    <property type="project" value="UniProtKB-SubCell"/>
</dbReference>
<keyword evidence="14 28" id="KW-0472">Membrane</keyword>
<dbReference type="Proteomes" id="UP000320333">
    <property type="component" value="Unassembled WGS sequence"/>
</dbReference>
<evidence type="ECO:0000256" key="12">
    <source>
        <dbReference type="ARBA" id="ARBA00022989"/>
    </source>
</evidence>
<evidence type="ECO:0000256" key="27">
    <source>
        <dbReference type="SAM" id="MobiDB-lite"/>
    </source>
</evidence>
<feature type="transmembrane region" description="Helical" evidence="28">
    <location>
        <begin position="377"/>
        <end position="395"/>
    </location>
</feature>
<feature type="compositionally biased region" description="Basic residues" evidence="27">
    <location>
        <begin position="36"/>
        <end position="51"/>
    </location>
</feature>
<name>A0A507FCM1_9FUNG</name>
<evidence type="ECO:0000313" key="30">
    <source>
        <dbReference type="EMBL" id="TPX73327.1"/>
    </source>
</evidence>
<dbReference type="CDD" id="cd17325">
    <property type="entry name" value="MFS_MdtG_SLC18_like"/>
    <property type="match status" value="1"/>
</dbReference>
<evidence type="ECO:0000256" key="10">
    <source>
        <dbReference type="ARBA" id="ARBA00022691"/>
    </source>
</evidence>
<evidence type="ECO:0000256" key="9">
    <source>
        <dbReference type="ARBA" id="ARBA00022679"/>
    </source>
</evidence>
<dbReference type="Gene3D" id="3.40.50.150">
    <property type="entry name" value="Vaccinia Virus protein VP39"/>
    <property type="match status" value="1"/>
</dbReference>
<comment type="subcellular location">
    <subcellularLocation>
        <location evidence="3">Cytoplasm</location>
    </subcellularLocation>
    <subcellularLocation>
        <location evidence="1">Membrane</location>
        <topology evidence="1">Multi-pass membrane protein</topology>
    </subcellularLocation>
    <subcellularLocation>
        <location evidence="2">Nucleus</location>
        <location evidence="2">Cajal body</location>
    </subcellularLocation>
    <subcellularLocation>
        <location evidence="4">Nucleus</location>
        <location evidence="4">Nucleolus</location>
    </subcellularLocation>
</comment>
<dbReference type="GO" id="GO:0015030">
    <property type="term" value="C:Cajal body"/>
    <property type="evidence" value="ECO:0007669"/>
    <property type="project" value="UniProtKB-SubCell"/>
</dbReference>
<keyword evidence="12 28" id="KW-1133">Transmembrane helix</keyword>
<feature type="domain" description="Major facilitator superfamily (MFS) profile" evidence="29">
    <location>
        <begin position="310"/>
        <end position="725"/>
    </location>
</feature>
<feature type="transmembrane region" description="Helical" evidence="28">
    <location>
        <begin position="401"/>
        <end position="425"/>
    </location>
</feature>
<feature type="compositionally biased region" description="Acidic residues" evidence="27">
    <location>
        <begin position="1"/>
        <end position="12"/>
    </location>
</feature>
<sequence>MDESDSNSEYEEAAAALPQSAATATAEGAADAAAAKTKRKRRKRPKRKRKAAKTDADAAETEATEPVLVHADEPAVLEAADTHAATQVEAFDFEAFEQMVDMNEARLDWAADSVPKELQKYWRHRFSLFALFDQGIKLDYESWFSVTPEKVAAHIATRCGNAKTVIDAFCGAGGNSIQFALAGYNVISVDIDPVKLVCARKNAEIYGALDRITFINGDFMQISHQLKGDIVFLSPPWGGPEYLSHETYDIKTMIPMDGEKLFEQASNISPNIMYYVPKNSDADALIALAGPGGECELEEVYLNDRAKHFAVAVVTLGIFTDITIYSIIIPIVPFILEELHEAESWVGILLAIYGLGVIIGSLGFGMLVTKKLMSKKFVMLGSLVMVWLSILFFALSKSIWMLAAARLCQGFASTGVWIMGFALVADYYDNDQSNLGVVMSIIMSGLSLGMLAGPPIGGALYGVNEHAPFIFCAALVFLDLVGRVMIADPSTLPLVNDTEETLQELETGKRSSQFLVTDDPAIDPTPSPLSNKKVTPEPVTIAALFKMKALWVAAVFCGVMAICFTQLEPTLPLHLKNLYGYNSGQIGAVWLALVVPNVAGGLLGGYSFDKLGMRRTCMIGMPASAVALFVLAIPGPTSVVWTCCVLVFAGFILGFGSAPMMPAIAAAVPKEYYTLGYALMNFMFSFGIAIGPLVGSFVFQYVGWMWQMLVFGIFLTLMTPLILLM</sequence>
<evidence type="ECO:0000256" key="23">
    <source>
        <dbReference type="ARBA" id="ARBA00057179"/>
    </source>
</evidence>
<evidence type="ECO:0000256" key="7">
    <source>
        <dbReference type="ARBA" id="ARBA00022553"/>
    </source>
</evidence>
<feature type="compositionally biased region" description="Low complexity" evidence="27">
    <location>
        <begin position="13"/>
        <end position="35"/>
    </location>
</feature>
<comment type="subunit">
    <text evidence="24">May form homooligomers. Interacts with CREBBP/CBP, EED/WAIT1, EP300/P300, NCOA6/PRIP, PPARBP/PBP and SMN.</text>
</comment>
<dbReference type="InterPro" id="IPR019012">
    <property type="entry name" value="RNA_cap_Gua-N2-MeTrfase"/>
</dbReference>
<dbReference type="PANTHER" id="PTHR14741:SF32">
    <property type="entry name" value="TRIMETHYLGUANOSINE SYNTHASE"/>
    <property type="match status" value="1"/>
</dbReference>
<dbReference type="InterPro" id="IPR020846">
    <property type="entry name" value="MFS_dom"/>
</dbReference>
<dbReference type="SUPFAM" id="SSF103473">
    <property type="entry name" value="MFS general substrate transporter"/>
    <property type="match status" value="1"/>
</dbReference>
<dbReference type="GO" id="GO:0005730">
    <property type="term" value="C:nucleolus"/>
    <property type="evidence" value="ECO:0007669"/>
    <property type="project" value="UniProtKB-SubCell"/>
</dbReference>
<evidence type="ECO:0000256" key="11">
    <source>
        <dbReference type="ARBA" id="ARBA00022692"/>
    </source>
</evidence>
<feature type="transmembrane region" description="Helical" evidence="28">
    <location>
        <begin position="467"/>
        <end position="486"/>
    </location>
</feature>
<dbReference type="PROSITE" id="PS50850">
    <property type="entry name" value="MFS"/>
    <property type="match status" value="1"/>
</dbReference>
<feature type="transmembrane region" description="Helical" evidence="28">
    <location>
        <begin position="344"/>
        <end position="365"/>
    </location>
</feature>
<comment type="catalytic activity">
    <reaction evidence="18">
        <text>a 5'-end (N(2),N(7)-dimethyl 5'-triphosphoguanosine)-ribonucleoside in snoRNA + S-adenosyl-L-methionine = a 5'-end (N(2),N(2),N(7)-trimethyl 5'-triphosphoguanosine)-ribonucleoside in snoRNA + S-adenosyl-L-homocysteine + H(+)</text>
        <dbReference type="Rhea" id="RHEA:78507"/>
        <dbReference type="Rhea" id="RHEA-COMP:19088"/>
        <dbReference type="Rhea" id="RHEA-COMP:19090"/>
        <dbReference type="ChEBI" id="CHEBI:15378"/>
        <dbReference type="ChEBI" id="CHEBI:57856"/>
        <dbReference type="ChEBI" id="CHEBI:59789"/>
        <dbReference type="ChEBI" id="CHEBI:167623"/>
        <dbReference type="ChEBI" id="CHEBI:172880"/>
    </reaction>
    <physiologicalReaction direction="left-to-right" evidence="18">
        <dbReference type="Rhea" id="RHEA:78508"/>
    </physiologicalReaction>
</comment>
<dbReference type="FunFam" id="3.40.50.150:FF:000066">
    <property type="entry name" value="Trimethylguanosine synthase 1"/>
    <property type="match status" value="1"/>
</dbReference>
<feature type="transmembrane region" description="Helical" evidence="28">
    <location>
        <begin position="549"/>
        <end position="567"/>
    </location>
</feature>
<evidence type="ECO:0000256" key="5">
    <source>
        <dbReference type="ARBA" id="ARBA00018517"/>
    </source>
</evidence>
<evidence type="ECO:0000256" key="6">
    <source>
        <dbReference type="ARBA" id="ARBA00022490"/>
    </source>
</evidence>
<evidence type="ECO:0000256" key="20">
    <source>
        <dbReference type="ARBA" id="ARBA00048763"/>
    </source>
</evidence>
<dbReference type="STRING" id="246404.A0A507FCM1"/>
<dbReference type="Pfam" id="PF07690">
    <property type="entry name" value="MFS_1"/>
    <property type="match status" value="1"/>
</dbReference>
<keyword evidence="6" id="KW-0963">Cytoplasm</keyword>
<evidence type="ECO:0000256" key="1">
    <source>
        <dbReference type="ARBA" id="ARBA00004141"/>
    </source>
</evidence>
<feature type="transmembrane region" description="Helical" evidence="28">
    <location>
        <begin position="672"/>
        <end position="698"/>
    </location>
</feature>
<evidence type="ECO:0000256" key="17">
    <source>
        <dbReference type="ARBA" id="ARBA00025783"/>
    </source>
</evidence>
<keyword evidence="8" id="KW-0489">Methyltransferase</keyword>
<dbReference type="PRINTS" id="PR01035">
    <property type="entry name" value="TCRTETA"/>
</dbReference>
<evidence type="ECO:0000256" key="24">
    <source>
        <dbReference type="ARBA" id="ARBA00064494"/>
    </source>
</evidence>
<keyword evidence="10" id="KW-0949">S-adenosyl-L-methionine</keyword>
<dbReference type="InterPro" id="IPR029063">
    <property type="entry name" value="SAM-dependent_MTases_sf"/>
</dbReference>
<feature type="transmembrane region" description="Helical" evidence="28">
    <location>
        <begin position="587"/>
        <end position="608"/>
    </location>
</feature>
<dbReference type="SUPFAM" id="SSF53335">
    <property type="entry name" value="S-adenosyl-L-methionine-dependent methyltransferases"/>
    <property type="match status" value="1"/>
</dbReference>
<comment type="similarity">
    <text evidence="17">Belongs to the methyltransferase superfamily. Trimethylguanosine synthase family.</text>
</comment>
<evidence type="ECO:0000256" key="8">
    <source>
        <dbReference type="ARBA" id="ARBA00022603"/>
    </source>
</evidence>
<dbReference type="EMBL" id="QEAP01000193">
    <property type="protein sequence ID" value="TPX73327.1"/>
    <property type="molecule type" value="Genomic_DNA"/>
</dbReference>
<dbReference type="Gene3D" id="1.20.1720.10">
    <property type="entry name" value="Multidrug resistance protein D"/>
    <property type="match status" value="1"/>
</dbReference>
<dbReference type="InterPro" id="IPR001958">
    <property type="entry name" value="Tet-R_TetA/multi-R_MdtG-like"/>
</dbReference>
<evidence type="ECO:0000256" key="13">
    <source>
        <dbReference type="ARBA" id="ARBA00023015"/>
    </source>
</evidence>
<organism evidence="30 31">
    <name type="scientific">Chytriomyces confervae</name>
    <dbReference type="NCBI Taxonomy" id="246404"/>
    <lineage>
        <taxon>Eukaryota</taxon>
        <taxon>Fungi</taxon>
        <taxon>Fungi incertae sedis</taxon>
        <taxon>Chytridiomycota</taxon>
        <taxon>Chytridiomycota incertae sedis</taxon>
        <taxon>Chytridiomycetes</taxon>
        <taxon>Chytridiales</taxon>
        <taxon>Chytriomycetaceae</taxon>
        <taxon>Chytriomyces</taxon>
    </lineage>
</organism>
<evidence type="ECO:0000256" key="15">
    <source>
        <dbReference type="ARBA" id="ARBA00023163"/>
    </source>
</evidence>
<evidence type="ECO:0000256" key="28">
    <source>
        <dbReference type="SAM" id="Phobius"/>
    </source>
</evidence>
<dbReference type="GO" id="GO:0022857">
    <property type="term" value="F:transmembrane transporter activity"/>
    <property type="evidence" value="ECO:0007669"/>
    <property type="project" value="InterPro"/>
</dbReference>
<keyword evidence="16" id="KW-0539">Nucleus</keyword>
<comment type="catalytic activity">
    <reaction evidence="21">
        <text>a 5'-end (N(7)-methyl 5'-triphosphoguanosine)-ribonucleoside in snRNA + S-adenosyl-L-methionine = a 5'-end (N(2),N(7)-dimethyl 5'-triphosphoguanosine)-ribonucleoside in snRNA + S-adenosyl-L-homocysteine + H(+)</text>
        <dbReference type="Rhea" id="RHEA:78471"/>
        <dbReference type="Rhea" id="RHEA-COMP:19085"/>
        <dbReference type="Rhea" id="RHEA-COMP:19087"/>
        <dbReference type="ChEBI" id="CHEBI:15378"/>
        <dbReference type="ChEBI" id="CHEBI:57856"/>
        <dbReference type="ChEBI" id="CHEBI:59789"/>
        <dbReference type="ChEBI" id="CHEBI:156461"/>
        <dbReference type="ChEBI" id="CHEBI:172880"/>
    </reaction>
    <physiologicalReaction direction="left-to-right" evidence="21">
        <dbReference type="Rhea" id="RHEA:78472"/>
    </physiologicalReaction>
</comment>
<keyword evidence="7" id="KW-0597">Phosphoprotein</keyword>
<evidence type="ECO:0000256" key="26">
    <source>
        <dbReference type="ARBA" id="ARBA00081504"/>
    </source>
</evidence>
<protein>
    <recommendedName>
        <fullName evidence="5">Trimethylguanosine synthase</fullName>
    </recommendedName>
    <alternativeName>
        <fullName evidence="22">Cap-specific guanine-N(2) methyltransferase</fullName>
    </alternativeName>
    <alternativeName>
        <fullName evidence="25">Nuclear receptor coactivator 6-interacting protein</fullName>
    </alternativeName>
    <alternativeName>
        <fullName evidence="26">PRIP-interacting protein with methyltransferase motif</fullName>
    </alternativeName>
</protein>
<dbReference type="GO" id="GO:0016020">
    <property type="term" value="C:membrane"/>
    <property type="evidence" value="ECO:0007669"/>
    <property type="project" value="UniProtKB-SubCell"/>
</dbReference>
<evidence type="ECO:0000256" key="14">
    <source>
        <dbReference type="ARBA" id="ARBA00023136"/>
    </source>
</evidence>
<evidence type="ECO:0000256" key="22">
    <source>
        <dbReference type="ARBA" id="ARBA00049790"/>
    </source>
</evidence>
<evidence type="ECO:0000256" key="16">
    <source>
        <dbReference type="ARBA" id="ARBA00023242"/>
    </source>
</evidence>
<evidence type="ECO:0000256" key="3">
    <source>
        <dbReference type="ARBA" id="ARBA00004496"/>
    </source>
</evidence>
<comment type="catalytic activity">
    <reaction evidence="20">
        <text>a 5'-end (N(2),N(7)-dimethyl 5'-triphosphoguanosine)-ribonucleoside in snRNA + S-adenosyl-L-methionine = a 5'-end (N(2),N(2),N(7)-trimethyl 5'-triphosphoguanosine)-ribonucleoside in snRNA + S-adenosyl-L-homocysteine + H(+)</text>
        <dbReference type="Rhea" id="RHEA:78479"/>
        <dbReference type="Rhea" id="RHEA-COMP:19087"/>
        <dbReference type="Rhea" id="RHEA-COMP:19089"/>
        <dbReference type="ChEBI" id="CHEBI:15378"/>
        <dbReference type="ChEBI" id="CHEBI:57856"/>
        <dbReference type="ChEBI" id="CHEBI:59789"/>
        <dbReference type="ChEBI" id="CHEBI:167623"/>
        <dbReference type="ChEBI" id="CHEBI:172880"/>
    </reaction>
    <physiologicalReaction direction="left-to-right" evidence="20">
        <dbReference type="Rhea" id="RHEA:78480"/>
    </physiologicalReaction>
</comment>
<dbReference type="PANTHER" id="PTHR14741">
    <property type="entry name" value="S-ADENOSYLMETHIONINE-DEPENDENT METHYLTRANSFERASE RELATED"/>
    <property type="match status" value="1"/>
</dbReference>
<dbReference type="CDD" id="cd02440">
    <property type="entry name" value="AdoMet_MTases"/>
    <property type="match status" value="1"/>
</dbReference>
<dbReference type="AlphaFoldDB" id="A0A507FCM1"/>
<keyword evidence="13" id="KW-0805">Transcription regulation</keyword>
<evidence type="ECO:0000256" key="4">
    <source>
        <dbReference type="ARBA" id="ARBA00004604"/>
    </source>
</evidence>
<evidence type="ECO:0000256" key="18">
    <source>
        <dbReference type="ARBA" id="ARBA00047418"/>
    </source>
</evidence>
<dbReference type="Gene3D" id="1.20.1250.20">
    <property type="entry name" value="MFS general substrate transporter like domains"/>
    <property type="match status" value="1"/>
</dbReference>
<evidence type="ECO:0000256" key="21">
    <source>
        <dbReference type="ARBA" id="ARBA00049075"/>
    </source>
</evidence>
<feature type="transmembrane region" description="Helical" evidence="28">
    <location>
        <begin position="704"/>
        <end position="724"/>
    </location>
</feature>
<feature type="region of interest" description="Disordered" evidence="27">
    <location>
        <begin position="1"/>
        <end position="65"/>
    </location>
</feature>
<feature type="transmembrane region" description="Helical" evidence="28">
    <location>
        <begin position="437"/>
        <end position="461"/>
    </location>
</feature>
<accession>A0A507FCM1</accession>
<gene>
    <name evidence="30" type="ORF">CcCBS67573_g05406</name>
</gene>
<feature type="transmembrane region" description="Helical" evidence="28">
    <location>
        <begin position="309"/>
        <end position="332"/>
    </location>
</feature>
<dbReference type="InterPro" id="IPR036259">
    <property type="entry name" value="MFS_trans_sf"/>
</dbReference>
<dbReference type="Pfam" id="PF09445">
    <property type="entry name" value="Methyltransf_15"/>
    <property type="match status" value="1"/>
</dbReference>
<evidence type="ECO:0000313" key="31">
    <source>
        <dbReference type="Proteomes" id="UP000320333"/>
    </source>
</evidence>
<keyword evidence="11 28" id="KW-0812">Transmembrane</keyword>
<feature type="transmembrane region" description="Helical" evidence="28">
    <location>
        <begin position="639"/>
        <end position="660"/>
    </location>
</feature>